<proteinExistence type="predicted"/>
<protein>
    <submittedName>
        <fullName evidence="1">Uncharacterized protein</fullName>
    </submittedName>
</protein>
<name>A0A2P2Q686_RHIMU</name>
<dbReference type="EMBL" id="GGEC01082021">
    <property type="protein sequence ID" value="MBX62505.1"/>
    <property type="molecule type" value="Transcribed_RNA"/>
</dbReference>
<evidence type="ECO:0000313" key="1">
    <source>
        <dbReference type="EMBL" id="MBX62505.1"/>
    </source>
</evidence>
<sequence length="17" mass="1952">MISQICNFQFDDIFSSG</sequence>
<accession>A0A2P2Q686</accession>
<dbReference type="AlphaFoldDB" id="A0A2P2Q686"/>
<reference evidence="1" key="1">
    <citation type="submission" date="2018-02" db="EMBL/GenBank/DDBJ databases">
        <title>Rhizophora mucronata_Transcriptome.</title>
        <authorList>
            <person name="Meera S.P."/>
            <person name="Sreeshan A."/>
            <person name="Augustine A."/>
        </authorList>
    </citation>
    <scope>NUCLEOTIDE SEQUENCE</scope>
    <source>
        <tissue evidence="1">Leaf</tissue>
    </source>
</reference>
<organism evidence="1">
    <name type="scientific">Rhizophora mucronata</name>
    <name type="common">Asiatic mangrove</name>
    <dbReference type="NCBI Taxonomy" id="61149"/>
    <lineage>
        <taxon>Eukaryota</taxon>
        <taxon>Viridiplantae</taxon>
        <taxon>Streptophyta</taxon>
        <taxon>Embryophyta</taxon>
        <taxon>Tracheophyta</taxon>
        <taxon>Spermatophyta</taxon>
        <taxon>Magnoliopsida</taxon>
        <taxon>eudicotyledons</taxon>
        <taxon>Gunneridae</taxon>
        <taxon>Pentapetalae</taxon>
        <taxon>rosids</taxon>
        <taxon>fabids</taxon>
        <taxon>Malpighiales</taxon>
        <taxon>Rhizophoraceae</taxon>
        <taxon>Rhizophora</taxon>
    </lineage>
</organism>